<dbReference type="InterPro" id="IPR006016">
    <property type="entry name" value="UspA"/>
</dbReference>
<evidence type="ECO:0000313" key="4">
    <source>
        <dbReference type="EMBL" id="CAE6798961.1"/>
    </source>
</evidence>
<accession>A0ABM8SBD5</accession>
<evidence type="ECO:0000313" key="5">
    <source>
        <dbReference type="Proteomes" id="UP000672526"/>
    </source>
</evidence>
<evidence type="ECO:0000259" key="2">
    <source>
        <dbReference type="Pfam" id="PF00582"/>
    </source>
</evidence>
<sequence length="320" mass="34858">MYRHFLVPVGDIDSCIEATGHAIAFAQSMGARITFLPILYQHAATLPHRVSPVQGEAGAAQNACDARERALELLARAEAAARAQGVPYSSVAASDETSFDSIVAAAVQFESDLICIAPGQWLAEADDVVVARSDGAGAANVAVLICAADRRPATSRAIRVLLDQHRAVADAIHTLLDSVRAAHAAGRQPEPISMRETVKHLRDLQLRRRRLKENARFFQRLRECTSVADAELDELECQHQRDEQLLDELAALVGRDAEPAAPIGRLEQALSVYAQFTWEHLGREEGVVLPAARRYLRNDDWSDIATAFDATAADWAAAKK</sequence>
<name>A0ABM8SBD5_9BURK</name>
<feature type="coiled-coil region" evidence="1">
    <location>
        <begin position="194"/>
        <end position="252"/>
    </location>
</feature>
<feature type="domain" description="Hemerythrin-like" evidence="3">
    <location>
        <begin position="157"/>
        <end position="292"/>
    </location>
</feature>
<dbReference type="InterPro" id="IPR014729">
    <property type="entry name" value="Rossmann-like_a/b/a_fold"/>
</dbReference>
<dbReference type="InterPro" id="IPR012312">
    <property type="entry name" value="Hemerythrin-like"/>
</dbReference>
<gene>
    <name evidence="4" type="ORF">R69888_05114</name>
</gene>
<keyword evidence="5" id="KW-1185">Reference proteome</keyword>
<dbReference type="RefSeq" id="WP_211614200.1">
    <property type="nucleotide sequence ID" value="NZ_CAJNBK010000018.1"/>
</dbReference>
<dbReference type="Proteomes" id="UP000672526">
    <property type="component" value="Unassembled WGS sequence"/>
</dbReference>
<dbReference type="Gene3D" id="3.40.50.620">
    <property type="entry name" value="HUPs"/>
    <property type="match status" value="1"/>
</dbReference>
<reference evidence="4 5" key="1">
    <citation type="submission" date="2021-02" db="EMBL/GenBank/DDBJ databases">
        <authorList>
            <person name="Vanwijnsberghe S."/>
        </authorList>
    </citation>
    <scope>NUCLEOTIDE SEQUENCE [LARGE SCALE GENOMIC DNA]</scope>
    <source>
        <strain evidence="4 5">LMG 31837</strain>
    </source>
</reference>
<evidence type="ECO:0000256" key="1">
    <source>
        <dbReference type="SAM" id="Coils"/>
    </source>
</evidence>
<feature type="domain" description="UspA" evidence="2">
    <location>
        <begin position="1"/>
        <end position="116"/>
    </location>
</feature>
<keyword evidence="1" id="KW-0175">Coiled coil</keyword>
<dbReference type="SUPFAM" id="SSF52402">
    <property type="entry name" value="Adenine nucleotide alpha hydrolases-like"/>
    <property type="match status" value="1"/>
</dbReference>
<dbReference type="Pfam" id="PF00582">
    <property type="entry name" value="Usp"/>
    <property type="match status" value="1"/>
</dbReference>
<dbReference type="Pfam" id="PF01814">
    <property type="entry name" value="Hemerythrin"/>
    <property type="match status" value="1"/>
</dbReference>
<comment type="caution">
    <text evidence="4">The sequence shown here is derived from an EMBL/GenBank/DDBJ whole genome shotgun (WGS) entry which is preliminary data.</text>
</comment>
<organism evidence="4 5">
    <name type="scientific">Paraburkholderia haematera</name>
    <dbReference type="NCBI Taxonomy" id="2793077"/>
    <lineage>
        <taxon>Bacteria</taxon>
        <taxon>Pseudomonadati</taxon>
        <taxon>Pseudomonadota</taxon>
        <taxon>Betaproteobacteria</taxon>
        <taxon>Burkholderiales</taxon>
        <taxon>Burkholderiaceae</taxon>
        <taxon>Paraburkholderia</taxon>
    </lineage>
</organism>
<evidence type="ECO:0000259" key="3">
    <source>
        <dbReference type="Pfam" id="PF01814"/>
    </source>
</evidence>
<protein>
    <recommendedName>
        <fullName evidence="6">Universal stress protein</fullName>
    </recommendedName>
</protein>
<proteinExistence type="predicted"/>
<evidence type="ECO:0008006" key="6">
    <source>
        <dbReference type="Google" id="ProtNLM"/>
    </source>
</evidence>
<dbReference type="EMBL" id="CAJNBK010000018">
    <property type="protein sequence ID" value="CAE6798961.1"/>
    <property type="molecule type" value="Genomic_DNA"/>
</dbReference>
<dbReference type="Gene3D" id="1.20.120.520">
    <property type="entry name" value="nmb1532 protein domain like"/>
    <property type="match status" value="1"/>
</dbReference>